<feature type="domain" description="THUMP" evidence="3">
    <location>
        <begin position="161"/>
        <end position="272"/>
    </location>
</feature>
<keyword evidence="5" id="KW-1185">Reference proteome</keyword>
<dbReference type="Proteomes" id="UP000660262">
    <property type="component" value="Unassembled WGS sequence"/>
</dbReference>
<organism evidence="4 5">
    <name type="scientific">Pycnococcus provasolii</name>
    <dbReference type="NCBI Taxonomy" id="41880"/>
    <lineage>
        <taxon>Eukaryota</taxon>
        <taxon>Viridiplantae</taxon>
        <taxon>Chlorophyta</taxon>
        <taxon>Pseudoscourfieldiophyceae</taxon>
        <taxon>Pseudoscourfieldiales</taxon>
        <taxon>Pycnococcaceae</taxon>
        <taxon>Pycnococcus</taxon>
    </lineage>
</organism>
<dbReference type="OrthoDB" id="367221at2759"/>
<dbReference type="SUPFAM" id="SSF143437">
    <property type="entry name" value="THUMP domain-like"/>
    <property type="match status" value="1"/>
</dbReference>
<evidence type="ECO:0000313" key="5">
    <source>
        <dbReference type="Proteomes" id="UP000660262"/>
    </source>
</evidence>
<dbReference type="Pfam" id="PF02926">
    <property type="entry name" value="THUMP"/>
    <property type="match status" value="1"/>
</dbReference>
<dbReference type="PANTHER" id="PTHR13452">
    <property type="entry name" value="THUMP DOMAIN CONTAINING PROTEIN 1-RELATED"/>
    <property type="match status" value="1"/>
</dbReference>
<feature type="compositionally biased region" description="Basic and acidic residues" evidence="2">
    <location>
        <begin position="78"/>
        <end position="88"/>
    </location>
</feature>
<protein>
    <recommendedName>
        <fullName evidence="3">THUMP domain-containing protein</fullName>
    </recommendedName>
</protein>
<feature type="compositionally biased region" description="Basic and acidic residues" evidence="2">
    <location>
        <begin position="287"/>
        <end position="315"/>
    </location>
</feature>
<feature type="region of interest" description="Disordered" evidence="2">
    <location>
        <begin position="56"/>
        <end position="98"/>
    </location>
</feature>
<accession>A0A830I0L0</accession>
<dbReference type="AlphaFoldDB" id="A0A830I0L0"/>
<comment type="caution">
    <text evidence="4">The sequence shown here is derived from an EMBL/GenBank/DDBJ whole genome shotgun (WGS) entry which is preliminary data.</text>
</comment>
<dbReference type="PANTHER" id="PTHR13452:SF10">
    <property type="entry name" value="THUMP DOMAIN-CONTAINING PROTEIN 1"/>
    <property type="match status" value="1"/>
</dbReference>
<reference evidence="4" key="1">
    <citation type="submission" date="2020-10" db="EMBL/GenBank/DDBJ databases">
        <title>Unveiling of a novel bifunctional photoreceptor, Dualchrome1, isolated from a cosmopolitan green alga.</title>
        <authorList>
            <person name="Suzuki S."/>
            <person name="Kawachi M."/>
        </authorList>
    </citation>
    <scope>NUCLEOTIDE SEQUENCE</scope>
    <source>
        <strain evidence="4">NIES 2893</strain>
    </source>
</reference>
<evidence type="ECO:0000256" key="1">
    <source>
        <dbReference type="PROSITE-ProRule" id="PRU00529"/>
    </source>
</evidence>
<feature type="compositionally biased region" description="Low complexity" evidence="2">
    <location>
        <begin position="56"/>
        <end position="65"/>
    </location>
</feature>
<dbReference type="CDD" id="cd11717">
    <property type="entry name" value="THUMP_THUMPD1_like"/>
    <property type="match status" value="1"/>
</dbReference>
<dbReference type="InterPro" id="IPR004114">
    <property type="entry name" value="THUMP_dom"/>
</dbReference>
<dbReference type="InterPro" id="IPR040183">
    <property type="entry name" value="THUMPD1-like"/>
</dbReference>
<dbReference type="PROSITE" id="PS51165">
    <property type="entry name" value="THUMP"/>
    <property type="match status" value="1"/>
</dbReference>
<dbReference type="EMBL" id="BNJQ01000035">
    <property type="protein sequence ID" value="GHP11600.1"/>
    <property type="molecule type" value="Genomic_DNA"/>
</dbReference>
<evidence type="ECO:0000256" key="2">
    <source>
        <dbReference type="SAM" id="MobiDB-lite"/>
    </source>
</evidence>
<gene>
    <name evidence="4" type="ORF">PPROV_001032800</name>
</gene>
<name>A0A830I0L0_9CHLO</name>
<dbReference type="GO" id="GO:0006400">
    <property type="term" value="P:tRNA modification"/>
    <property type="evidence" value="ECO:0007669"/>
    <property type="project" value="InterPro"/>
</dbReference>
<evidence type="ECO:0000259" key="3">
    <source>
        <dbReference type="PROSITE" id="PS51165"/>
    </source>
</evidence>
<proteinExistence type="predicted"/>
<dbReference type="GO" id="GO:0003723">
    <property type="term" value="F:RNA binding"/>
    <property type="evidence" value="ECO:0007669"/>
    <property type="project" value="UniProtKB-UniRule"/>
</dbReference>
<dbReference type="Gene3D" id="3.30.2300.10">
    <property type="entry name" value="THUMP superfamily"/>
    <property type="match status" value="1"/>
</dbReference>
<evidence type="ECO:0000313" key="4">
    <source>
        <dbReference type="EMBL" id="GHP11600.1"/>
    </source>
</evidence>
<keyword evidence="1" id="KW-0694">RNA-binding</keyword>
<sequence>MAPRGGRSRGRYYNNNSLGGDELPRSSCGFLLSCADRCENKCVSDVFRMMDEFWTSSSSSPTGGDSAAGGGGAEASDDEKKEGEKDKPTSATADVDVSKALEEELKDLRAKSRRENAPFKRVDIGSRGTLYMVATEHAKNENDAKPLPTRVHDTVRAIMDDVDKTRRCKSRWLNRFLPVEDVCVAKLDDIKACAAPIIARHFGDPNDTAQDLPVYRYAVIYDHRICTKLDRLGVINAVVDSVPKRHVVNLDRPQIVIIVTHVKNSAAITVVHDYYELAKWNMSELAKPPEERMGQNEREKRLAEKEAAKKRKADDKAEEEGADAKRAKT</sequence>
<feature type="region of interest" description="Disordered" evidence="2">
    <location>
        <begin position="286"/>
        <end position="329"/>
    </location>
</feature>